<proteinExistence type="predicted"/>
<evidence type="ECO:0000313" key="1">
    <source>
        <dbReference type="EMBL" id="MBX60177.1"/>
    </source>
</evidence>
<dbReference type="AlphaFoldDB" id="A0A2P2PZL7"/>
<protein>
    <submittedName>
        <fullName evidence="1">Uncharacterized protein</fullName>
    </submittedName>
</protein>
<reference evidence="1" key="1">
    <citation type="submission" date="2018-02" db="EMBL/GenBank/DDBJ databases">
        <title>Rhizophora mucronata_Transcriptome.</title>
        <authorList>
            <person name="Meera S.P."/>
            <person name="Sreeshan A."/>
            <person name="Augustine A."/>
        </authorList>
    </citation>
    <scope>NUCLEOTIDE SEQUENCE</scope>
    <source>
        <tissue evidence="1">Leaf</tissue>
    </source>
</reference>
<accession>A0A2P2PZL7</accession>
<dbReference type="EMBL" id="GGEC01079693">
    <property type="protein sequence ID" value="MBX60177.1"/>
    <property type="molecule type" value="Transcribed_RNA"/>
</dbReference>
<organism evidence="1">
    <name type="scientific">Rhizophora mucronata</name>
    <name type="common">Asiatic mangrove</name>
    <dbReference type="NCBI Taxonomy" id="61149"/>
    <lineage>
        <taxon>Eukaryota</taxon>
        <taxon>Viridiplantae</taxon>
        <taxon>Streptophyta</taxon>
        <taxon>Embryophyta</taxon>
        <taxon>Tracheophyta</taxon>
        <taxon>Spermatophyta</taxon>
        <taxon>Magnoliopsida</taxon>
        <taxon>eudicotyledons</taxon>
        <taxon>Gunneridae</taxon>
        <taxon>Pentapetalae</taxon>
        <taxon>rosids</taxon>
        <taxon>fabids</taxon>
        <taxon>Malpighiales</taxon>
        <taxon>Rhizophoraceae</taxon>
        <taxon>Rhizophora</taxon>
    </lineage>
</organism>
<sequence>MAWMLIYNPSEIQIHWLLLHCYSQTHWISNFYKMCFLGKLGCQITT</sequence>
<name>A0A2P2PZL7_RHIMU</name>